<dbReference type="InterPro" id="IPR038601">
    <property type="entry name" value="MttB-like_sf"/>
</dbReference>
<dbReference type="Pfam" id="PF06253">
    <property type="entry name" value="MTTB"/>
    <property type="match status" value="1"/>
</dbReference>
<comment type="caution">
    <text evidence="4">The sequence shown here is derived from an EMBL/GenBank/DDBJ whole genome shotgun (WGS) entry which is preliminary data.</text>
</comment>
<dbReference type="GO" id="GO:0032259">
    <property type="term" value="P:methylation"/>
    <property type="evidence" value="ECO:0007669"/>
    <property type="project" value="UniProtKB-KW"/>
</dbReference>
<comment type="similarity">
    <text evidence="1">Belongs to the trimethylamine methyltransferase family.</text>
</comment>
<evidence type="ECO:0000256" key="1">
    <source>
        <dbReference type="ARBA" id="ARBA00007137"/>
    </source>
</evidence>
<dbReference type="Gene3D" id="3.20.20.480">
    <property type="entry name" value="Trimethylamine methyltransferase-like"/>
    <property type="match status" value="1"/>
</dbReference>
<gene>
    <name evidence="4" type="ORF">C4520_05695</name>
</gene>
<evidence type="ECO:0000256" key="2">
    <source>
        <dbReference type="ARBA" id="ARBA00022603"/>
    </source>
</evidence>
<evidence type="ECO:0008006" key="6">
    <source>
        <dbReference type="Google" id="ProtNLM"/>
    </source>
</evidence>
<evidence type="ECO:0000313" key="4">
    <source>
        <dbReference type="EMBL" id="RJP23744.1"/>
    </source>
</evidence>
<keyword evidence="3" id="KW-0808">Transferase</keyword>
<evidence type="ECO:0000313" key="5">
    <source>
        <dbReference type="Proteomes" id="UP000265882"/>
    </source>
</evidence>
<dbReference type="Proteomes" id="UP000265882">
    <property type="component" value="Unassembled WGS sequence"/>
</dbReference>
<proteinExistence type="inferred from homology"/>
<sequence>MRTSRLQVLSKKEIVQIHEGSLMVLMRKGVKVEAQDLRDLFRQKGADVNDAEQVVRIPQELVLWAVEQAPRAFVLYGFNPRFRAKISTRSSLFCGLGTPTNMLDKAGNFTPTTLEDLRRHLILIDDLEHLTNDQMDLWPNDIPMTTIHVEAIRLWARECRKPFGCGTLGYLACKDMMDMAAMVVGGMDEFMARPRMMGICSIVSPLKIDTAQGHGMKVYVEHNQPVIMAPEAMGGTTAPVTLAGLLVQHNAEVLAHITLAQIIKPGAPVLWGTVSTVADMRTGNVALGSFETGLVTAAGAQLARFYNIPSRGVGGTTDSKLLDIQCGFERMMNLAAAYLAGINYITCAGTLERTVTGSHELMVLDNELAGMLARVGRGIEVNPDTLAIDLICNLGWSENYMDQMHTAENFRSEIFLSDLVDHTSRDAWQTAGSKTVLDNCAQKVEQLVDRHKSNKLKPALEADMQRFIDEVAARPIEEFYKYEGLAEAPTNLPI</sequence>
<dbReference type="EMBL" id="QZKU01000043">
    <property type="protein sequence ID" value="RJP23744.1"/>
    <property type="molecule type" value="Genomic_DNA"/>
</dbReference>
<dbReference type="AlphaFoldDB" id="A0A3A4P705"/>
<organism evidence="4 5">
    <name type="scientific">Abyssobacteria bacterium (strain SURF_5)</name>
    <dbReference type="NCBI Taxonomy" id="2093360"/>
    <lineage>
        <taxon>Bacteria</taxon>
        <taxon>Pseudomonadati</taxon>
        <taxon>Candidatus Hydrogenedentota</taxon>
        <taxon>Candidatus Abyssobacteria</taxon>
    </lineage>
</organism>
<protein>
    <recommendedName>
        <fullName evidence="6">Trimethylamine methyltransferase</fullName>
    </recommendedName>
</protein>
<dbReference type="GO" id="GO:0008168">
    <property type="term" value="F:methyltransferase activity"/>
    <property type="evidence" value="ECO:0007669"/>
    <property type="project" value="UniProtKB-KW"/>
</dbReference>
<dbReference type="InterPro" id="IPR010426">
    <property type="entry name" value="MTTB_MeTrfase"/>
</dbReference>
<name>A0A3A4P705_ABYX5</name>
<dbReference type="GO" id="GO:0015948">
    <property type="term" value="P:methanogenesis"/>
    <property type="evidence" value="ECO:0007669"/>
    <property type="project" value="InterPro"/>
</dbReference>
<evidence type="ECO:0000256" key="3">
    <source>
        <dbReference type="ARBA" id="ARBA00022679"/>
    </source>
</evidence>
<accession>A0A3A4P705</accession>
<reference evidence="4 5" key="1">
    <citation type="journal article" date="2017" name="ISME J.">
        <title>Energy and carbon metabolisms in a deep terrestrial subsurface fluid microbial community.</title>
        <authorList>
            <person name="Momper L."/>
            <person name="Jungbluth S.P."/>
            <person name="Lee M.D."/>
            <person name="Amend J.P."/>
        </authorList>
    </citation>
    <scope>NUCLEOTIDE SEQUENCE [LARGE SCALE GENOMIC DNA]</scope>
    <source>
        <strain evidence="4">SURF_5</strain>
    </source>
</reference>
<keyword evidence="2" id="KW-0489">Methyltransferase</keyword>